<dbReference type="InterPro" id="IPR003764">
    <property type="entry name" value="GlcNAc_6-P_deAcase"/>
</dbReference>
<evidence type="ECO:0000256" key="11">
    <source>
        <dbReference type="PIRSR" id="PIRSR038994-2"/>
    </source>
</evidence>
<protein>
    <recommendedName>
        <fullName evidence="3">N-acetylglucosamine-6-phosphate deacetylase</fullName>
        <ecNumber evidence="2">3.5.1.25</ecNumber>
    </recommendedName>
</protein>
<reference evidence="14 15" key="1">
    <citation type="submission" date="2011-09" db="EMBL/GenBank/DDBJ databases">
        <title>The Genome Sequence of Bacillus smithii 7_3_47FAA.</title>
        <authorList>
            <consortium name="The Broad Institute Genome Sequencing Platform"/>
            <person name="Earl A."/>
            <person name="Ward D."/>
            <person name="Feldgarden M."/>
            <person name="Gevers D."/>
            <person name="Daigneault M."/>
            <person name="Strauss J."/>
            <person name="Allen-Vercoe E."/>
            <person name="Young S.K."/>
            <person name="Zeng Q."/>
            <person name="Gargeya S."/>
            <person name="Fitzgerald M."/>
            <person name="Haas B."/>
            <person name="Abouelleil A."/>
            <person name="Alvarado L."/>
            <person name="Arachchi H.M."/>
            <person name="Berlin A."/>
            <person name="Brown A."/>
            <person name="Chapman S.B."/>
            <person name="Chen Z."/>
            <person name="Dunbar C."/>
            <person name="Freedman E."/>
            <person name="Gearin G."/>
            <person name="Goldberg J."/>
            <person name="Griggs A."/>
            <person name="Gujja S."/>
            <person name="Heiman D."/>
            <person name="Howarth C."/>
            <person name="Larson L."/>
            <person name="Lui A."/>
            <person name="MacDonald P.J.P."/>
            <person name="Montmayeur A."/>
            <person name="Murphy C."/>
            <person name="Neiman D."/>
            <person name="Pearson M."/>
            <person name="Priest M."/>
            <person name="Roberts A."/>
            <person name="Saif S."/>
            <person name="Shea T."/>
            <person name="Shenoy N."/>
            <person name="Sisk P."/>
            <person name="Stolte C."/>
            <person name="Sykes S."/>
            <person name="Wortman J."/>
            <person name="Nusbaum C."/>
            <person name="Birren B."/>
        </authorList>
    </citation>
    <scope>NUCLEOTIDE SEQUENCE [LARGE SCALE GENOMIC DNA]</scope>
    <source>
        <strain evidence="14 15">7_3_47FAA</strain>
    </source>
</reference>
<dbReference type="PANTHER" id="PTHR11113:SF14">
    <property type="entry name" value="N-ACETYLGLUCOSAMINE-6-PHOSPHATE DEACETYLASE"/>
    <property type="match status" value="1"/>
</dbReference>
<keyword evidence="15" id="KW-1185">Reference proteome</keyword>
<keyword evidence="6 9" id="KW-0119">Carbohydrate metabolism</keyword>
<organism evidence="14 15">
    <name type="scientific">Bacillus smithii 7_3_47FAA</name>
    <dbReference type="NCBI Taxonomy" id="665952"/>
    <lineage>
        <taxon>Bacteria</taxon>
        <taxon>Bacillati</taxon>
        <taxon>Bacillota</taxon>
        <taxon>Bacilli</taxon>
        <taxon>Bacillales</taxon>
        <taxon>Bacillaceae</taxon>
        <taxon>Bacillus</taxon>
    </lineage>
</organism>
<evidence type="ECO:0000256" key="6">
    <source>
        <dbReference type="ARBA" id="ARBA00023277"/>
    </source>
</evidence>
<dbReference type="SUPFAM" id="SSF51338">
    <property type="entry name" value="Composite domain of metallo-dependent hydrolases"/>
    <property type="match status" value="1"/>
</dbReference>
<dbReference type="EC" id="3.5.1.25" evidence="2"/>
<comment type="cofactor">
    <cofactor evidence="12">
        <name>a divalent metal cation</name>
        <dbReference type="ChEBI" id="CHEBI:60240"/>
    </cofactor>
    <text evidence="12">Binds 1 divalent metal cation per subunit.</text>
</comment>
<dbReference type="PATRIC" id="fig|665952.3.peg.1254"/>
<dbReference type="PANTHER" id="PTHR11113">
    <property type="entry name" value="N-ACETYLGLUCOSAMINE-6-PHOSPHATE DEACETYLASE"/>
    <property type="match status" value="1"/>
</dbReference>
<comment type="catalytic activity">
    <reaction evidence="7">
        <text>N-acetyl-D-glucosamine 6-phosphate + H2O = D-glucosamine 6-phosphate + acetate</text>
        <dbReference type="Rhea" id="RHEA:22936"/>
        <dbReference type="ChEBI" id="CHEBI:15377"/>
        <dbReference type="ChEBI" id="CHEBI:30089"/>
        <dbReference type="ChEBI" id="CHEBI:57513"/>
        <dbReference type="ChEBI" id="CHEBI:58725"/>
        <dbReference type="EC" id="3.5.1.25"/>
    </reaction>
</comment>
<dbReference type="HOGENOM" id="CLU_032482_2_1_9"/>
<comment type="caution">
    <text evidence="14">The sequence shown here is derived from an EMBL/GenBank/DDBJ whole genome shotgun (WGS) entry which is preliminary data.</text>
</comment>
<comment type="pathway">
    <text evidence="8">Amino-sugar metabolism; N-acetylneuraminate degradation; D-fructose 6-phosphate from N-acetylneuraminate: step 4/5.</text>
</comment>
<feature type="binding site" evidence="11">
    <location>
        <position position="259"/>
    </location>
    <ligand>
        <name>substrate</name>
    </ligand>
</feature>
<dbReference type="Gene3D" id="3.20.20.140">
    <property type="entry name" value="Metal-dependent hydrolases"/>
    <property type="match status" value="1"/>
</dbReference>
<dbReference type="FunFam" id="3.20.20.140:FF:000004">
    <property type="entry name" value="N-acetylglucosamine-6-phosphate deacetylase"/>
    <property type="match status" value="1"/>
</dbReference>
<keyword evidence="5 9" id="KW-0378">Hydrolase</keyword>
<feature type="binding site" evidence="12">
    <location>
        <position position="224"/>
    </location>
    <ligand>
        <name>Zn(2+)</name>
        <dbReference type="ChEBI" id="CHEBI:29105"/>
    </ligand>
</feature>
<name>G9QJT1_9BACI</name>
<dbReference type="Proteomes" id="UP000011747">
    <property type="component" value="Unassembled WGS sequence"/>
</dbReference>
<evidence type="ECO:0000256" key="8">
    <source>
        <dbReference type="ARBA" id="ARBA00060590"/>
    </source>
</evidence>
<evidence type="ECO:0000313" key="14">
    <source>
        <dbReference type="EMBL" id="EHL78611.1"/>
    </source>
</evidence>
<feature type="domain" description="Amidohydrolase-related" evidence="13">
    <location>
        <begin position="56"/>
        <end position="387"/>
    </location>
</feature>
<feature type="binding site" evidence="12">
    <location>
        <position position="137"/>
    </location>
    <ligand>
        <name>Zn(2+)</name>
        <dbReference type="ChEBI" id="CHEBI:29105"/>
    </ligand>
</feature>
<feature type="binding site" evidence="11">
    <location>
        <position position="235"/>
    </location>
    <ligand>
        <name>substrate</name>
    </ligand>
</feature>
<dbReference type="AlphaFoldDB" id="G9QJT1"/>
<feature type="active site" description="Proton donor/acceptor" evidence="10">
    <location>
        <position position="282"/>
    </location>
</feature>
<evidence type="ECO:0000256" key="12">
    <source>
        <dbReference type="PIRSR" id="PIRSR038994-3"/>
    </source>
</evidence>
<dbReference type="NCBIfam" id="TIGR00221">
    <property type="entry name" value="nagA"/>
    <property type="match status" value="1"/>
</dbReference>
<gene>
    <name evidence="14" type="ORF">HMPREF1015_01964</name>
</gene>
<evidence type="ECO:0000256" key="7">
    <source>
        <dbReference type="ARBA" id="ARBA00047647"/>
    </source>
</evidence>
<dbReference type="RefSeq" id="WP_003353558.1">
    <property type="nucleotide sequence ID" value="NZ_JH414747.1"/>
</dbReference>
<keyword evidence="4 12" id="KW-0479">Metal-binding</keyword>
<feature type="binding site" evidence="11">
    <location>
        <position position="148"/>
    </location>
    <ligand>
        <name>substrate</name>
    </ligand>
</feature>
<evidence type="ECO:0000256" key="4">
    <source>
        <dbReference type="ARBA" id="ARBA00022723"/>
    </source>
</evidence>
<dbReference type="GO" id="GO:0046872">
    <property type="term" value="F:metal ion binding"/>
    <property type="evidence" value="ECO:0007669"/>
    <property type="project" value="UniProtKB-KW"/>
</dbReference>
<dbReference type="GO" id="GO:0006046">
    <property type="term" value="P:N-acetylglucosamine catabolic process"/>
    <property type="evidence" value="ECO:0007669"/>
    <property type="project" value="TreeGrafter"/>
</dbReference>
<evidence type="ECO:0000313" key="15">
    <source>
        <dbReference type="Proteomes" id="UP000011747"/>
    </source>
</evidence>
<sequence>MENKLTLIQANILLEHDILQDGFLTIENGKITCIGKMTEYISSPGEKVIDLHHESFLSPGFIDVHIHGANGADTMDATPEAITTMASALPKEGTTSFLATTITQSPENIEKAIRNVAEYRKKHNIPGKAEVLGIHLEGPFINEKHNGAQPKKYILKPSIDQFQKWQDLADNAIKLVTLAPEIENASELISYLADHDVIASIGHTDASYEEVVKAAEAGASHVTHLFNAMKGMHHREPGTAGAALLLDQLTAELIADGVHVRPEMIDLAVRMKGEEKIVLITDSMRAKCLKNGRYDLGGQDVIVQDGKAVLEDGTLAGSILKMKDSIQNIIRFTKLSLFQAVRLASTNPAKELKVFDRKGSLAVGKDADIVVFNPQYEVQMTLCRGEIAYEQ</sequence>
<evidence type="ECO:0000256" key="9">
    <source>
        <dbReference type="PIRNR" id="PIRNR038994"/>
    </source>
</evidence>
<accession>G9QJT1</accession>
<dbReference type="EMBL" id="ACWF01000063">
    <property type="protein sequence ID" value="EHL78611.1"/>
    <property type="molecule type" value="Genomic_DNA"/>
</dbReference>
<evidence type="ECO:0000256" key="1">
    <source>
        <dbReference type="ARBA" id="ARBA00010716"/>
    </source>
</evidence>
<feature type="binding site" evidence="11">
    <location>
        <begin position="315"/>
        <end position="317"/>
    </location>
    <ligand>
        <name>substrate</name>
    </ligand>
</feature>
<proteinExistence type="inferred from homology"/>
<dbReference type="GO" id="GO:0008448">
    <property type="term" value="F:N-acetylglucosamine-6-phosphate deacetylase activity"/>
    <property type="evidence" value="ECO:0007669"/>
    <property type="project" value="UniProtKB-EC"/>
</dbReference>
<evidence type="ECO:0000256" key="10">
    <source>
        <dbReference type="PIRSR" id="PIRSR038994-1"/>
    </source>
</evidence>
<feature type="binding site" evidence="12">
    <location>
        <position position="203"/>
    </location>
    <ligand>
        <name>Zn(2+)</name>
        <dbReference type="ChEBI" id="CHEBI:29105"/>
    </ligand>
</feature>
<dbReference type="InterPro" id="IPR032466">
    <property type="entry name" value="Metal_Hydrolase"/>
</dbReference>
<dbReference type="MEROPS" id="M38.983"/>
<dbReference type="InterPro" id="IPR006680">
    <property type="entry name" value="Amidohydro-rel"/>
</dbReference>
<evidence type="ECO:0000259" key="13">
    <source>
        <dbReference type="Pfam" id="PF01979"/>
    </source>
</evidence>
<evidence type="ECO:0000256" key="2">
    <source>
        <dbReference type="ARBA" id="ARBA00011899"/>
    </source>
</evidence>
<comment type="similarity">
    <text evidence="1 9">Belongs to the metallo-dependent hydrolases superfamily. NagA family.</text>
</comment>
<dbReference type="CDD" id="cd00854">
    <property type="entry name" value="NagA"/>
    <property type="match status" value="1"/>
</dbReference>
<dbReference type="InterPro" id="IPR011059">
    <property type="entry name" value="Metal-dep_hydrolase_composite"/>
</dbReference>
<dbReference type="Pfam" id="PF01979">
    <property type="entry name" value="Amidohydro_1"/>
    <property type="match status" value="1"/>
</dbReference>
<evidence type="ECO:0000256" key="3">
    <source>
        <dbReference type="ARBA" id="ARBA00018029"/>
    </source>
</evidence>
<feature type="binding site" evidence="11">
    <location>
        <begin position="227"/>
        <end position="228"/>
    </location>
    <ligand>
        <name>substrate</name>
    </ligand>
</feature>
<dbReference type="SUPFAM" id="SSF51556">
    <property type="entry name" value="Metallo-dependent hydrolases"/>
    <property type="match status" value="1"/>
</dbReference>
<dbReference type="Gene3D" id="2.30.40.10">
    <property type="entry name" value="Urease, subunit C, domain 1"/>
    <property type="match status" value="1"/>
</dbReference>
<evidence type="ECO:0000256" key="5">
    <source>
        <dbReference type="ARBA" id="ARBA00022801"/>
    </source>
</evidence>
<dbReference type="PIRSF" id="PIRSF038994">
    <property type="entry name" value="NagA"/>
    <property type="match status" value="1"/>
</dbReference>